<evidence type="ECO:0000256" key="1">
    <source>
        <dbReference type="ARBA" id="ARBA00009085"/>
    </source>
</evidence>
<comment type="caution">
    <text evidence="3">The sequence shown here is derived from an EMBL/GenBank/DDBJ whole genome shotgun (WGS) entry which is preliminary data.</text>
</comment>
<organism evidence="3 4">
    <name type="scientific">Solanum stoloniferum</name>
    <dbReference type="NCBI Taxonomy" id="62892"/>
    <lineage>
        <taxon>Eukaryota</taxon>
        <taxon>Viridiplantae</taxon>
        <taxon>Streptophyta</taxon>
        <taxon>Embryophyta</taxon>
        <taxon>Tracheophyta</taxon>
        <taxon>Spermatophyta</taxon>
        <taxon>Magnoliopsida</taxon>
        <taxon>eudicotyledons</taxon>
        <taxon>Gunneridae</taxon>
        <taxon>Pentapetalae</taxon>
        <taxon>asterids</taxon>
        <taxon>lamiids</taxon>
        <taxon>Solanales</taxon>
        <taxon>Solanaceae</taxon>
        <taxon>Solanoideae</taxon>
        <taxon>Solaneae</taxon>
        <taxon>Solanum</taxon>
    </lineage>
</organism>
<dbReference type="CDD" id="cd02674">
    <property type="entry name" value="Peptidase_C19R"/>
    <property type="match status" value="1"/>
</dbReference>
<name>A0ABD2RIA6_9SOLN</name>
<dbReference type="PANTHER" id="PTHR21646">
    <property type="entry name" value="UBIQUITIN CARBOXYL-TERMINAL HYDROLASE"/>
    <property type="match status" value="1"/>
</dbReference>
<feature type="domain" description="USP" evidence="2">
    <location>
        <begin position="1"/>
        <end position="344"/>
    </location>
</feature>
<reference evidence="3 4" key="1">
    <citation type="submission" date="2024-05" db="EMBL/GenBank/DDBJ databases">
        <title>De novo assembly of an allotetraploid wild potato.</title>
        <authorList>
            <person name="Hosaka A.J."/>
        </authorList>
    </citation>
    <scope>NUCLEOTIDE SEQUENCE [LARGE SCALE GENOMIC DNA]</scope>
    <source>
        <tissue evidence="3">Young leaves</tissue>
    </source>
</reference>
<dbReference type="PANTHER" id="PTHR21646:SF46">
    <property type="entry name" value="UBIQUITIN CARBOXYL-TERMINAL HYDROLASE"/>
    <property type="match status" value="1"/>
</dbReference>
<protein>
    <recommendedName>
        <fullName evidence="2">USP domain-containing protein</fullName>
    </recommendedName>
</protein>
<dbReference type="Gene3D" id="3.90.70.10">
    <property type="entry name" value="Cysteine proteinases"/>
    <property type="match status" value="1"/>
</dbReference>
<evidence type="ECO:0000259" key="2">
    <source>
        <dbReference type="PROSITE" id="PS50235"/>
    </source>
</evidence>
<accession>A0ABD2RIA6</accession>
<dbReference type="InterPro" id="IPR050185">
    <property type="entry name" value="Ub_carboxyl-term_hydrolase"/>
</dbReference>
<dbReference type="InterPro" id="IPR038765">
    <property type="entry name" value="Papain-like_cys_pep_sf"/>
</dbReference>
<gene>
    <name evidence="3" type="ORF">AABB24_035099</name>
</gene>
<dbReference type="Pfam" id="PF00443">
    <property type="entry name" value="UCH"/>
    <property type="match status" value="1"/>
</dbReference>
<proteinExistence type="inferred from homology"/>
<dbReference type="InterPro" id="IPR028889">
    <property type="entry name" value="USP"/>
</dbReference>
<evidence type="ECO:0000313" key="4">
    <source>
        <dbReference type="Proteomes" id="UP001627284"/>
    </source>
</evidence>
<dbReference type="PROSITE" id="PS50235">
    <property type="entry name" value="USP_3"/>
    <property type="match status" value="1"/>
</dbReference>
<dbReference type="SUPFAM" id="SSF54001">
    <property type="entry name" value="Cysteine proteinases"/>
    <property type="match status" value="1"/>
</dbReference>
<dbReference type="InterPro" id="IPR001394">
    <property type="entry name" value="Peptidase_C19_UCH"/>
</dbReference>
<sequence>MNTCYLQRLPKRVAQLTRLEISHRYLEKCIIDSSKASERKLFLTPLVTFLEDPHNGADIDFAVHKVLAPLRRKAFISSAPGLKDGAENGSPLETIEVPMNSCTIQFGREGQSTECIDPVGNSSMELTFHLCLTDERGTNCRPVTKDTVIEPVRMQKVILDWTEKEYELYDASYLKDLPEVHKSGLTVKKTKQEAISLFSCLEAFLKEEPLGPDDMWYCPCCKEHRQASKKLDLWRLPDILVFHLKRFSYSRWLKNKLDTFVNFPIHNLDLSKYVKSTDLSESSHVYELYAISNHYGGLGGGHYTAYCKLIDDDRWYHFDDSHVSPVAELDIKTSAAYVLFYRRVKAQQNGVVGGSFQCHRSS</sequence>
<comment type="similarity">
    <text evidence="1">Belongs to the peptidase C19 family.</text>
</comment>
<dbReference type="PROSITE" id="PS00973">
    <property type="entry name" value="USP_2"/>
    <property type="match status" value="1"/>
</dbReference>
<dbReference type="AlphaFoldDB" id="A0ABD2RIA6"/>
<evidence type="ECO:0000313" key="3">
    <source>
        <dbReference type="EMBL" id="KAL3331591.1"/>
    </source>
</evidence>
<dbReference type="InterPro" id="IPR018200">
    <property type="entry name" value="USP_CS"/>
</dbReference>
<dbReference type="Proteomes" id="UP001627284">
    <property type="component" value="Unassembled WGS sequence"/>
</dbReference>
<keyword evidence="4" id="KW-1185">Reference proteome</keyword>
<dbReference type="EMBL" id="JBJKTR010000020">
    <property type="protein sequence ID" value="KAL3331591.1"/>
    <property type="molecule type" value="Genomic_DNA"/>
</dbReference>